<organism evidence="2 3">
    <name type="scientific">Mycobacterium riyadhense</name>
    <dbReference type="NCBI Taxonomy" id="486698"/>
    <lineage>
        <taxon>Bacteria</taxon>
        <taxon>Bacillati</taxon>
        <taxon>Actinomycetota</taxon>
        <taxon>Actinomycetes</taxon>
        <taxon>Mycobacteriales</taxon>
        <taxon>Mycobacteriaceae</taxon>
        <taxon>Mycobacterium</taxon>
    </lineage>
</organism>
<comment type="caution">
    <text evidence="2">The sequence shown here is derived from an EMBL/GenBank/DDBJ whole genome shotgun (WGS) entry which is preliminary data.</text>
</comment>
<name>A0A1X2BGY0_9MYCO</name>
<feature type="region of interest" description="Disordered" evidence="1">
    <location>
        <begin position="44"/>
        <end position="64"/>
    </location>
</feature>
<dbReference type="EMBL" id="LQPQ01000223">
    <property type="protein sequence ID" value="ORW62887.1"/>
    <property type="molecule type" value="Genomic_DNA"/>
</dbReference>
<evidence type="ECO:0000313" key="3">
    <source>
        <dbReference type="Proteomes" id="UP000193087"/>
    </source>
</evidence>
<keyword evidence="3" id="KW-1185">Reference proteome</keyword>
<evidence type="ECO:0000256" key="1">
    <source>
        <dbReference type="SAM" id="MobiDB-lite"/>
    </source>
</evidence>
<evidence type="ECO:0000313" key="2">
    <source>
        <dbReference type="EMBL" id="ORW62887.1"/>
    </source>
</evidence>
<sequence length="64" mass="7477">MQGPVADYLTPNRQPPSNYPIQTGRGERRDCLINARPQNIAHERHRKYRPNGKYELTPEPTFVM</sequence>
<gene>
    <name evidence="2" type="ORF">AWC22_03835</name>
</gene>
<reference evidence="2 3" key="1">
    <citation type="submission" date="2016-01" db="EMBL/GenBank/DDBJ databases">
        <title>The new phylogeny of the genus Mycobacterium.</title>
        <authorList>
            <person name="Tarcisio F."/>
            <person name="Conor M."/>
            <person name="Antonella G."/>
            <person name="Elisabetta G."/>
            <person name="Giulia F.S."/>
            <person name="Sara T."/>
            <person name="Anna F."/>
            <person name="Clotilde B."/>
            <person name="Roberto B."/>
            <person name="Veronica D.S."/>
            <person name="Fabio R."/>
            <person name="Monica P."/>
            <person name="Olivier J."/>
            <person name="Enrico T."/>
            <person name="Nicola S."/>
        </authorList>
    </citation>
    <scope>NUCLEOTIDE SEQUENCE [LARGE SCALE GENOMIC DNA]</scope>
    <source>
        <strain evidence="2 3">DSM 45176</strain>
    </source>
</reference>
<dbReference type="Proteomes" id="UP000193087">
    <property type="component" value="Unassembled WGS sequence"/>
</dbReference>
<protein>
    <submittedName>
        <fullName evidence="2">Uncharacterized protein</fullName>
    </submittedName>
</protein>
<dbReference type="STRING" id="486698.AWC22_03835"/>
<proteinExistence type="predicted"/>
<feature type="region of interest" description="Disordered" evidence="1">
    <location>
        <begin position="1"/>
        <end position="27"/>
    </location>
</feature>
<dbReference type="AlphaFoldDB" id="A0A1X2BGY0"/>
<accession>A0A1X2BGY0</accession>